<comment type="caution">
    <text evidence="2">The sequence shown here is derived from an EMBL/GenBank/DDBJ whole genome shotgun (WGS) entry which is preliminary data.</text>
</comment>
<evidence type="ECO:0000313" key="2">
    <source>
        <dbReference type="EMBL" id="KAJ8425902.1"/>
    </source>
</evidence>
<accession>A0A9Q1GQU4</accession>
<feature type="region of interest" description="Disordered" evidence="1">
    <location>
        <begin position="1"/>
        <end position="74"/>
    </location>
</feature>
<name>A0A9Q1GQU4_9CARY</name>
<proteinExistence type="predicted"/>
<keyword evidence="3" id="KW-1185">Reference proteome</keyword>
<organism evidence="2 3">
    <name type="scientific">Carnegiea gigantea</name>
    <dbReference type="NCBI Taxonomy" id="171969"/>
    <lineage>
        <taxon>Eukaryota</taxon>
        <taxon>Viridiplantae</taxon>
        <taxon>Streptophyta</taxon>
        <taxon>Embryophyta</taxon>
        <taxon>Tracheophyta</taxon>
        <taxon>Spermatophyta</taxon>
        <taxon>Magnoliopsida</taxon>
        <taxon>eudicotyledons</taxon>
        <taxon>Gunneridae</taxon>
        <taxon>Pentapetalae</taxon>
        <taxon>Caryophyllales</taxon>
        <taxon>Cactineae</taxon>
        <taxon>Cactaceae</taxon>
        <taxon>Cactoideae</taxon>
        <taxon>Echinocereeae</taxon>
        <taxon>Carnegiea</taxon>
    </lineage>
</organism>
<dbReference type="OrthoDB" id="723791at2759"/>
<gene>
    <name evidence="2" type="ORF">Cgig2_012670</name>
</gene>
<evidence type="ECO:0000313" key="3">
    <source>
        <dbReference type="Proteomes" id="UP001153076"/>
    </source>
</evidence>
<protein>
    <submittedName>
        <fullName evidence="2">Uncharacterized protein</fullName>
    </submittedName>
</protein>
<reference evidence="2" key="1">
    <citation type="submission" date="2022-04" db="EMBL/GenBank/DDBJ databases">
        <title>Carnegiea gigantea Genome sequencing and assembly v2.</title>
        <authorList>
            <person name="Copetti D."/>
            <person name="Sanderson M.J."/>
            <person name="Burquez A."/>
            <person name="Wojciechowski M.F."/>
        </authorList>
    </citation>
    <scope>NUCLEOTIDE SEQUENCE</scope>
    <source>
        <strain evidence="2">SGP5-SGP5p</strain>
        <tissue evidence="2">Aerial part</tissue>
    </source>
</reference>
<dbReference type="EMBL" id="JAKOGI010001384">
    <property type="protein sequence ID" value="KAJ8425902.1"/>
    <property type="molecule type" value="Genomic_DNA"/>
</dbReference>
<evidence type="ECO:0000256" key="1">
    <source>
        <dbReference type="SAM" id="MobiDB-lite"/>
    </source>
</evidence>
<dbReference type="Proteomes" id="UP001153076">
    <property type="component" value="Unassembled WGS sequence"/>
</dbReference>
<dbReference type="AlphaFoldDB" id="A0A9Q1GQU4"/>
<sequence>MDEEWGMSSGSEYAPSEAGSSMKDTVSMVDESCESIGGSGSEGDDTEEVHADSVGVSGKGKSRKRRREPTVEGRRWRRKAVGDGFMFDKEGRGLRGVVPISVRERCMLEKICKFNKTLELDQKEAIERMMLKLILEYRPFSMQRELTAALMKAWVPQRKAFRLVGRLVPFSVYEVALFIGLPVTGKVVEFGEDDLSTTELERMVRLPMAYYVTEKSDNLKGKKGRKRPVFRNYIKVMKKLLDANKELEKLGLWLSLYDAFQLVEGIKESKVILVLCPREEEMLEPTVRAFMKTDGFRDYILDGEVALSYEECLERASEELRAEKGKHVDTLRMLEFWKSRAHELEARLKRCTAPTAPQDARHYPGGDVEVDAQSGLDSMVGAITNMGEAIVHESSLAKGADEDATCQTIAGIPGATYDDQSTPQRMAVSAEARAGKLSMWFQTGEPGIVRNKGRISGVIWDNFKATPQSDVRYVFMPLLETTDGH</sequence>